<accession>I1BLZ5</accession>
<evidence type="ECO:0000313" key="6">
    <source>
        <dbReference type="EMBL" id="EIE77225.1"/>
    </source>
</evidence>
<evidence type="ECO:0000256" key="2">
    <source>
        <dbReference type="ARBA" id="ARBA00022670"/>
    </source>
</evidence>
<name>I1BLZ5_RHIO9</name>
<evidence type="ECO:0000313" key="7">
    <source>
        <dbReference type="Proteomes" id="UP000009138"/>
    </source>
</evidence>
<evidence type="ECO:0000256" key="4">
    <source>
        <dbReference type="ARBA" id="ARBA00022801"/>
    </source>
</evidence>
<dbReference type="GeneID" id="93608901"/>
<dbReference type="GO" id="GO:0004190">
    <property type="term" value="F:aspartic-type endopeptidase activity"/>
    <property type="evidence" value="ECO:0007669"/>
    <property type="project" value="UniProtKB-KW"/>
</dbReference>
<keyword evidence="4" id="KW-0378">Hydrolase</keyword>
<dbReference type="EMBL" id="CH476732">
    <property type="protein sequence ID" value="EIE77225.1"/>
    <property type="molecule type" value="Genomic_DNA"/>
</dbReference>
<dbReference type="AlphaFoldDB" id="I1BLZ5"/>
<evidence type="ECO:0000256" key="3">
    <source>
        <dbReference type="ARBA" id="ARBA00022750"/>
    </source>
</evidence>
<feature type="region of interest" description="Disordered" evidence="5">
    <location>
        <begin position="125"/>
        <end position="145"/>
    </location>
</feature>
<dbReference type="Gene3D" id="2.40.70.10">
    <property type="entry name" value="Acid Proteases"/>
    <property type="match status" value="1"/>
</dbReference>
<dbReference type="PANTHER" id="PTHR12917:SF1">
    <property type="entry name" value="AT13091P"/>
    <property type="match status" value="1"/>
</dbReference>
<evidence type="ECO:0000256" key="1">
    <source>
        <dbReference type="ARBA" id="ARBA00009136"/>
    </source>
</evidence>
<proteinExistence type="inferred from homology"/>
<dbReference type="GO" id="GO:0006508">
    <property type="term" value="P:proteolysis"/>
    <property type="evidence" value="ECO:0007669"/>
    <property type="project" value="UniProtKB-KW"/>
</dbReference>
<dbReference type="eggNOG" id="ENOG502SV25">
    <property type="taxonomic scope" value="Eukaryota"/>
</dbReference>
<keyword evidence="2" id="KW-0645">Protease</keyword>
<feature type="compositionally biased region" description="Low complexity" evidence="5">
    <location>
        <begin position="49"/>
        <end position="64"/>
    </location>
</feature>
<dbReference type="Pfam" id="PF13975">
    <property type="entry name" value="gag-asp_proteas"/>
    <property type="match status" value="1"/>
</dbReference>
<dbReference type="InParanoid" id="I1BLZ5"/>
<evidence type="ECO:0008006" key="8">
    <source>
        <dbReference type="Google" id="ProtNLM"/>
    </source>
</evidence>
<dbReference type="VEuPathDB" id="FungiDB:RO3G_01929"/>
<dbReference type="Proteomes" id="UP000009138">
    <property type="component" value="Unassembled WGS sequence"/>
</dbReference>
<keyword evidence="7" id="KW-1185">Reference proteome</keyword>
<keyword evidence="3" id="KW-0064">Aspartyl protease</keyword>
<dbReference type="OMA" id="TATKCEF"/>
<sequence>MYPYYNNYGQYNQDNLRNDQYQHNQPQSRRDYYQNSQSYSAPQQPPPHASQSSPSPQSQSLSQPPERPPEVLKATPYPKTKAPRIKRKQPEPATTRRITTRSHLEEIPITTNPIIIPQDTEMETDASVKTTTQEKQKKPRIKRTPPKIDYQIGKDVLDQKANISVRDLITVSPAMRRQLVGECRPSQSIISNPNDQTMALIEDDDMDTTAVYSQVSIANKPIRALIDCGAAKTCISKKLADELGLKIDASSESVFTLRNGTKQPALGVIYDVPVEVKRNMIIPCTIEVLPICPNQLIIGNNWLSRAKAKIDFSNSSLKVTYKENKAEMKITYLQKDKQKVTSYK</sequence>
<dbReference type="RefSeq" id="XP_067512621.1">
    <property type="nucleotide sequence ID" value="XM_067656520.1"/>
</dbReference>
<dbReference type="PANTHER" id="PTHR12917">
    <property type="entry name" value="ASPARTYL PROTEASE DDI-RELATED"/>
    <property type="match status" value="1"/>
</dbReference>
<evidence type="ECO:0000256" key="5">
    <source>
        <dbReference type="SAM" id="MobiDB-lite"/>
    </source>
</evidence>
<feature type="region of interest" description="Disordered" evidence="5">
    <location>
        <begin position="1"/>
        <end position="107"/>
    </location>
</feature>
<dbReference type="STRING" id="246409.I1BLZ5"/>
<feature type="compositionally biased region" description="Polar residues" evidence="5">
    <location>
        <begin position="18"/>
        <end position="27"/>
    </location>
</feature>
<dbReference type="OrthoDB" id="2285352at2759"/>
<comment type="similarity">
    <text evidence="1">Belongs to the DDI1 family.</text>
</comment>
<protein>
    <recommendedName>
        <fullName evidence="8">Aspartic peptidase DDI1-type domain-containing protein</fullName>
    </recommendedName>
</protein>
<dbReference type="InterPro" id="IPR021109">
    <property type="entry name" value="Peptidase_aspartic_dom_sf"/>
</dbReference>
<feature type="compositionally biased region" description="Low complexity" evidence="5">
    <location>
        <begin position="1"/>
        <end position="15"/>
    </location>
</feature>
<organism evidence="6 7">
    <name type="scientific">Rhizopus delemar (strain RA 99-880 / ATCC MYA-4621 / FGSC 9543 / NRRL 43880)</name>
    <name type="common">Mucormycosis agent</name>
    <name type="synonym">Rhizopus arrhizus var. delemar</name>
    <dbReference type="NCBI Taxonomy" id="246409"/>
    <lineage>
        <taxon>Eukaryota</taxon>
        <taxon>Fungi</taxon>
        <taxon>Fungi incertae sedis</taxon>
        <taxon>Mucoromycota</taxon>
        <taxon>Mucoromycotina</taxon>
        <taxon>Mucoromycetes</taxon>
        <taxon>Mucorales</taxon>
        <taxon>Mucorineae</taxon>
        <taxon>Rhizopodaceae</taxon>
        <taxon>Rhizopus</taxon>
    </lineage>
</organism>
<reference evidence="6 7" key="1">
    <citation type="journal article" date="2009" name="PLoS Genet.">
        <title>Genomic analysis of the basal lineage fungus Rhizopus oryzae reveals a whole-genome duplication.</title>
        <authorList>
            <person name="Ma L.-J."/>
            <person name="Ibrahim A.S."/>
            <person name="Skory C."/>
            <person name="Grabherr M.G."/>
            <person name="Burger G."/>
            <person name="Butler M."/>
            <person name="Elias M."/>
            <person name="Idnurm A."/>
            <person name="Lang B.F."/>
            <person name="Sone T."/>
            <person name="Abe A."/>
            <person name="Calvo S.E."/>
            <person name="Corrochano L.M."/>
            <person name="Engels R."/>
            <person name="Fu J."/>
            <person name="Hansberg W."/>
            <person name="Kim J.-M."/>
            <person name="Kodira C.D."/>
            <person name="Koehrsen M.J."/>
            <person name="Liu B."/>
            <person name="Miranda-Saavedra D."/>
            <person name="O'Leary S."/>
            <person name="Ortiz-Castellanos L."/>
            <person name="Poulter R."/>
            <person name="Rodriguez-Romero J."/>
            <person name="Ruiz-Herrera J."/>
            <person name="Shen Y.-Q."/>
            <person name="Zeng Q."/>
            <person name="Galagan J."/>
            <person name="Birren B.W."/>
            <person name="Cuomo C.A."/>
            <person name="Wickes B.L."/>
        </authorList>
    </citation>
    <scope>NUCLEOTIDE SEQUENCE [LARGE SCALE GENOMIC DNA]</scope>
    <source>
        <strain evidence="7">RA 99-880 / ATCC MYA-4621 / FGSC 9543 / NRRL 43880</strain>
    </source>
</reference>
<dbReference type="SUPFAM" id="SSF50630">
    <property type="entry name" value="Acid proteases"/>
    <property type="match status" value="1"/>
</dbReference>
<gene>
    <name evidence="6" type="ORF">RO3G_01929</name>
</gene>